<evidence type="ECO:0000313" key="7">
    <source>
        <dbReference type="Proteomes" id="UP001498421"/>
    </source>
</evidence>
<comment type="subcellular location">
    <subcellularLocation>
        <location evidence="1">Membrane</location>
    </subcellularLocation>
</comment>
<evidence type="ECO:0000256" key="1">
    <source>
        <dbReference type="ARBA" id="ARBA00004370"/>
    </source>
</evidence>
<dbReference type="InterPro" id="IPR036257">
    <property type="entry name" value="Cyt_c_oxidase_su2_TM_sf"/>
</dbReference>
<dbReference type="PANTHER" id="PTHR37544">
    <property type="entry name" value="SPRAY-RELATED"/>
    <property type="match status" value="1"/>
</dbReference>
<feature type="compositionally biased region" description="Basic and acidic residues" evidence="4">
    <location>
        <begin position="1348"/>
        <end position="1359"/>
    </location>
</feature>
<feature type="transmembrane region" description="Helical" evidence="5">
    <location>
        <begin position="261"/>
        <end position="284"/>
    </location>
</feature>
<feature type="compositionally biased region" description="Basic and acidic residues" evidence="4">
    <location>
        <begin position="1467"/>
        <end position="1478"/>
    </location>
</feature>
<evidence type="ECO:0000256" key="4">
    <source>
        <dbReference type="SAM" id="MobiDB-lite"/>
    </source>
</evidence>
<feature type="compositionally biased region" description="Basic and acidic residues" evidence="4">
    <location>
        <begin position="18"/>
        <end position="31"/>
    </location>
</feature>
<organism evidence="6 7">
    <name type="scientific">Neonectria magnoliae</name>
    <dbReference type="NCBI Taxonomy" id="2732573"/>
    <lineage>
        <taxon>Eukaryota</taxon>
        <taxon>Fungi</taxon>
        <taxon>Dikarya</taxon>
        <taxon>Ascomycota</taxon>
        <taxon>Pezizomycotina</taxon>
        <taxon>Sordariomycetes</taxon>
        <taxon>Hypocreomycetidae</taxon>
        <taxon>Hypocreales</taxon>
        <taxon>Nectriaceae</taxon>
        <taxon>Neonectria</taxon>
    </lineage>
</organism>
<evidence type="ECO:0000256" key="3">
    <source>
        <dbReference type="ARBA" id="ARBA00023136"/>
    </source>
</evidence>
<feature type="transmembrane region" description="Helical" evidence="5">
    <location>
        <begin position="850"/>
        <end position="873"/>
    </location>
</feature>
<accession>A0ABR1ICR4</accession>
<feature type="transmembrane region" description="Helical" evidence="5">
    <location>
        <begin position="741"/>
        <end position="764"/>
    </location>
</feature>
<evidence type="ECO:0000313" key="6">
    <source>
        <dbReference type="EMBL" id="KAK7431334.1"/>
    </source>
</evidence>
<dbReference type="PANTHER" id="PTHR37544:SF3">
    <property type="entry name" value="SPRAY"/>
    <property type="match status" value="1"/>
</dbReference>
<keyword evidence="7" id="KW-1185">Reference proteome</keyword>
<feature type="region of interest" description="Disordered" evidence="4">
    <location>
        <begin position="1348"/>
        <end position="1510"/>
    </location>
</feature>
<evidence type="ECO:0000256" key="5">
    <source>
        <dbReference type="SAM" id="Phobius"/>
    </source>
</evidence>
<feature type="transmembrane region" description="Helical" evidence="5">
    <location>
        <begin position="784"/>
        <end position="802"/>
    </location>
</feature>
<feature type="transmembrane region" description="Helical" evidence="5">
    <location>
        <begin position="627"/>
        <end position="646"/>
    </location>
</feature>
<comment type="caution">
    <text evidence="6">The sequence shown here is derived from an EMBL/GenBank/DDBJ whole genome shotgun (WGS) entry which is preliminary data.</text>
</comment>
<keyword evidence="5" id="KW-1133">Transmembrane helix</keyword>
<feature type="transmembrane region" description="Helical" evidence="5">
    <location>
        <begin position="195"/>
        <end position="213"/>
    </location>
</feature>
<feature type="compositionally biased region" description="Low complexity" evidence="4">
    <location>
        <begin position="44"/>
        <end position="54"/>
    </location>
</feature>
<feature type="region of interest" description="Disordered" evidence="4">
    <location>
        <begin position="1"/>
        <end position="77"/>
    </location>
</feature>
<dbReference type="InterPro" id="IPR021840">
    <property type="entry name" value="DUF3433"/>
</dbReference>
<reference evidence="6 7" key="1">
    <citation type="journal article" date="2025" name="Microbiol. Resour. Announc.">
        <title>Draft genome sequences for Neonectria magnoliae and Neonectria punicea, canker pathogens of Liriodendron tulipifera and Acer saccharum in West Virginia.</title>
        <authorList>
            <person name="Petronek H.M."/>
            <person name="Kasson M.T."/>
            <person name="Metheny A.M."/>
            <person name="Stauder C.M."/>
            <person name="Lovett B."/>
            <person name="Lynch S.C."/>
            <person name="Garnas J.R."/>
            <person name="Kasson L.R."/>
            <person name="Stajich J.E."/>
        </authorList>
    </citation>
    <scope>NUCLEOTIDE SEQUENCE [LARGE SCALE GENOMIC DNA]</scope>
    <source>
        <strain evidence="6 7">NRRL 64651</strain>
    </source>
</reference>
<gene>
    <name evidence="6" type="ORF">QQZ08_002105</name>
</gene>
<feature type="compositionally biased region" description="Basic and acidic residues" evidence="4">
    <location>
        <begin position="1366"/>
        <end position="1376"/>
    </location>
</feature>
<protein>
    <submittedName>
        <fullName evidence="6">Uncharacterized protein</fullName>
    </submittedName>
</protein>
<keyword evidence="3 5" id="KW-0472">Membrane</keyword>
<proteinExistence type="predicted"/>
<feature type="region of interest" description="Disordered" evidence="4">
    <location>
        <begin position="119"/>
        <end position="139"/>
    </location>
</feature>
<sequence>MDPATGRNAHIPPPGIKRHVDSYHRQLHETHGVQIEQAPTDNMPSGSGTRSSGPGPRPDSWRARLASSSSNGGGGTSSLAHVTSFFDSERLARSAVQSEGNIPAQGPNRMRWPFLGSIRSQRSSPTSPASAMPPPGSDAGDARAIELPWRPLFLRRRVLALFAALFAALIAGLEAVLVISNRNDGLRKSNEASRLLWQYGVVLVFVVVAVIWARVEYQAATSAPWIRMLQGPTDIDKSLLLDYVSKFPPWTMVKAAQNRDWLVAATFAVGLLLKVVIIFATAMITPRLISVSDESTAIIMGASFSQSNTSLQTVGSLPYFAMAGLQTSNMSFPNGVSSRAAYLPFSSNRDDLTTLNATVDGFIGGLDCETATLTLNRIRFNGGSVWLNVTASTKTCITRQIISNTQFSTTTDDDLPRKFLVFQAGSCDGSAETDDQRIIVIAGTVDLDLAALKNAKSKSSTATLSGEISSSKALLCTPNYTITKMRVSKDPENLVSIQRARGAENTTLDGVGPWDIAAAHFDSYATDEITEDRSFSGAAHFYQNETVFSANKPMYAALAMRAQESGSPPELATLEDGTALKQLAEDYYAQYSALIARYSMMEPTTSSSTGVSGSTQRRLVVRSPPTHLMVGLLALCFLITIATIFITPTKGFLPRDPSSLVDVAAIVAHSHPLVECLRGMGAASEEAIRTRLGGSAYTTGAEGHEKLGDDSLGYFHIFGGKEPPRNAMLRRAATAKWRQPVFFHGLIRLLYAIILASVIIGFEVSLRASERYDGLRTIGNDDAYMAWTVVPALVLLSIALYMSEVDWWTRVLAPFARLSRQGDFHETIGLNLVDVSGPLAMWRAFKMNNLAALSTIFGMSLAALFTVASAALFEPVSVDSANSVVLRTEDFFANSLASSLDDPICTQCNNDTHTASMILVGDAPYPNFTFENLNLPSVSLDNEDSATDDLKISVKLTAIRPNMTCRLFLSREISTNLTLEYTTDDNIVNPLQVDLNGETCRGSRGSDSNAIIGTGNAAAHRDGSNPDDGAFFGVGVGKSNSTTQCSDWVYIWGRLANTDNNEISVSSINALACNETIQAVETDVNLYGDGLRIDSADPPVPEEVTVQDTSVAIPNLDYSSLVNVPHNGLFDAFFAMLNASDYAASEDALGGSTAADAGEVRSAILRQHGIIRAQSLNFKSRRHLSSSGTFPAVNGQNIVSGVDPEASVSEAVPLLNGDSMSQEVRLRQGVVATRVLQCLVGAVLVLHLLSWMLMPKNRLPRSPTNIASVTALLVDGNLLRILPRAAQWQPRLEAEQALRESELAERFEMGWTTTRVRTGRNGRKVKIEGGSFGIRALAAGEWGPREEFEMRPVERRPDARGPPGRSDGRRVGRSTDVRTLNKPLPVVHESPPMPEVPSERSSSVPRTYLDRRPSEPASTRRMPQERRPSEPTSMGSSSRERRPSEQTSMGSMSRERRPSVQTSTESMSRERRPREQRSTDSGPLERLGMVRRGTATLGADEVQRRSVAVADSQRVSTMTTGGRRELVKVWWAS</sequence>
<dbReference type="Pfam" id="PF11915">
    <property type="entry name" value="DUF3433"/>
    <property type="match status" value="2"/>
</dbReference>
<dbReference type="Proteomes" id="UP001498421">
    <property type="component" value="Unassembled WGS sequence"/>
</dbReference>
<dbReference type="SUPFAM" id="SSF81464">
    <property type="entry name" value="Cytochrome c oxidase subunit II-like, transmembrane region"/>
    <property type="match status" value="1"/>
</dbReference>
<feature type="transmembrane region" description="Helical" evidence="5">
    <location>
        <begin position="158"/>
        <end position="180"/>
    </location>
</feature>
<evidence type="ECO:0000256" key="2">
    <source>
        <dbReference type="ARBA" id="ARBA00022692"/>
    </source>
</evidence>
<name>A0ABR1ICR4_9HYPO</name>
<dbReference type="EMBL" id="JAZAVK010000012">
    <property type="protein sequence ID" value="KAK7431334.1"/>
    <property type="molecule type" value="Genomic_DNA"/>
</dbReference>
<keyword evidence="2 5" id="KW-0812">Transmembrane</keyword>